<dbReference type="Pfam" id="PF01266">
    <property type="entry name" value="DAO"/>
    <property type="match status" value="1"/>
</dbReference>
<reference evidence="13" key="1">
    <citation type="submission" date="2020-01" db="EMBL/GenBank/DDBJ databases">
        <authorList>
            <person name="Meier V. D."/>
            <person name="Meier V D."/>
        </authorList>
    </citation>
    <scope>NUCLEOTIDE SEQUENCE</scope>
    <source>
        <strain evidence="13">HLG_WM_MAG_08</strain>
    </source>
</reference>
<evidence type="ECO:0000256" key="2">
    <source>
        <dbReference type="ARBA" id="ARBA00022603"/>
    </source>
</evidence>
<keyword evidence="7 10" id="KW-0274">FAD</keyword>
<dbReference type="GO" id="GO:0005737">
    <property type="term" value="C:cytoplasm"/>
    <property type="evidence" value="ECO:0007669"/>
    <property type="project" value="UniProtKB-SubCell"/>
</dbReference>
<dbReference type="Pfam" id="PF05430">
    <property type="entry name" value="Methyltransf_30"/>
    <property type="match status" value="1"/>
</dbReference>
<dbReference type="AlphaFoldDB" id="A0A6S6T2K0"/>
<dbReference type="GO" id="GO:0032259">
    <property type="term" value="P:methylation"/>
    <property type="evidence" value="ECO:0007669"/>
    <property type="project" value="UniProtKB-KW"/>
</dbReference>
<dbReference type="PANTHER" id="PTHR13847:SF283">
    <property type="entry name" value="TRNA 5-METHYLAMINOMETHYL-2-THIOURIDINE BIOSYNTHESIS BIFUNCTIONAL PROTEIN MNMC"/>
    <property type="match status" value="1"/>
</dbReference>
<dbReference type="SUPFAM" id="SSF54373">
    <property type="entry name" value="FAD-linked reductases, C-terminal domain"/>
    <property type="match status" value="1"/>
</dbReference>
<dbReference type="HAMAP" id="MF_01102">
    <property type="entry name" value="MnmC"/>
    <property type="match status" value="1"/>
</dbReference>
<organism evidence="13">
    <name type="scientific">uncultured Thiotrichaceae bacterium</name>
    <dbReference type="NCBI Taxonomy" id="298394"/>
    <lineage>
        <taxon>Bacteria</taxon>
        <taxon>Pseudomonadati</taxon>
        <taxon>Pseudomonadota</taxon>
        <taxon>Gammaproteobacteria</taxon>
        <taxon>Thiotrichales</taxon>
        <taxon>Thiotrichaceae</taxon>
        <taxon>environmental samples</taxon>
    </lineage>
</organism>
<proteinExistence type="inferred from homology"/>
<dbReference type="InterPro" id="IPR006076">
    <property type="entry name" value="FAD-dep_OxRdtase"/>
</dbReference>
<dbReference type="PANTHER" id="PTHR13847">
    <property type="entry name" value="SARCOSINE DEHYDROGENASE-RELATED"/>
    <property type="match status" value="1"/>
</dbReference>
<accession>A0A6S6T2K0</accession>
<keyword evidence="4 10" id="KW-0808">Transferase</keyword>
<dbReference type="InterPro" id="IPR023032">
    <property type="entry name" value="tRNA_MAMT_biosynth_bifunc_MnmC"/>
</dbReference>
<protein>
    <recommendedName>
        <fullName evidence="10">tRNA 5-methylaminomethyl-2-thiouridine biosynthesis bifunctional protein MnmC</fullName>
        <shortName evidence="10">tRNA mnm(5)s(2)U biosynthesis bifunctional protein</shortName>
    </recommendedName>
    <domain>
        <recommendedName>
            <fullName evidence="10">tRNA (mnm(5)s(2)U34)-methyltransferase</fullName>
            <ecNumber evidence="10">2.1.1.61</ecNumber>
        </recommendedName>
    </domain>
    <domain>
        <recommendedName>
            <fullName evidence="10">FAD-dependent cmnm(5)s(2)U34 oxidoreductase</fullName>
            <ecNumber evidence="10">1.5.-.-</ecNumber>
        </recommendedName>
    </domain>
</protein>
<name>A0A6S6T2K0_9GAMM</name>
<feature type="domain" description="FAD dependent oxidoreductase" evidence="11">
    <location>
        <begin position="266"/>
        <end position="627"/>
    </location>
</feature>
<dbReference type="InterPro" id="IPR017610">
    <property type="entry name" value="tRNA_S-uridine_synth_MnmC_C"/>
</dbReference>
<dbReference type="GO" id="GO:0004808">
    <property type="term" value="F:tRNA (5-methylaminomethyl-2-thiouridylate)(34)-methyltransferase activity"/>
    <property type="evidence" value="ECO:0007669"/>
    <property type="project" value="UniProtKB-EC"/>
</dbReference>
<dbReference type="InterPro" id="IPR008471">
    <property type="entry name" value="MnmC-like_methylTransf"/>
</dbReference>
<comment type="cofactor">
    <cofactor evidence="10">
        <name>FAD</name>
        <dbReference type="ChEBI" id="CHEBI:57692"/>
    </cofactor>
</comment>
<evidence type="ECO:0000256" key="3">
    <source>
        <dbReference type="ARBA" id="ARBA00022630"/>
    </source>
</evidence>
<sequence>MEEITPACLGWDIDKCLYANDFNDYYHSKLDASAESAYVFLEGNQLPENWLGVEKFVIAELGFGTGLNFLVTWHEWLKKGHSHQHLHYLAIEKHPLKSESLRLLLEQYPQLAEYAHELLENYPPLLTGMHTIKLADGQITLTLCFMDVVVALEELVADVDCWYLDGFSPVSNPAMWCEKLMRQIAALSRPGKTTLATFTAASAVRRNLQAAGFVVSKRKGFGRKREMLIANYPEPAVHTDPLSPWYSLPVAYNLNTGTMDDKRTALIIGGGIAGCQSARALAERGWKVRLLERHAELAQEASGNKAGVLTPKMTARLDWGERFYRQAFLYANRQLQRLKQAHNDLQWDACGALQLNHSEREAKRWAALCDRNLPADFIRLLNAEEAGQVAGLPLDFGGSYFPDGGWVNPQSLCEVLVRHENIEVLSDTSVLTLKKAGEQWLVCGEYEDLAPADAVIIANGKDIRRFTEAVALPFVPVRGQTSYAASTDITRSLKVTLGHEGYMTPAINEQHIFGATFERENESVILSGQSDEQNWQQLHEHLPQLASQLRSVGSSHAALRMTTPDRYPYVGPLADNERYFDNYADLRYGRVNQVYPPATYVEGLYVAGGFGSRGLTTSALATALLAALINGEPLPVEKSLYCKLHPSRFLIRHIRKNRE</sequence>
<dbReference type="NCBIfam" id="TIGR03197">
    <property type="entry name" value="MnmC_Cterm"/>
    <property type="match status" value="1"/>
</dbReference>
<feature type="domain" description="MnmC-like methyltransferase" evidence="12">
    <location>
        <begin position="109"/>
        <end position="231"/>
    </location>
</feature>
<gene>
    <name evidence="10" type="primary">mnmC</name>
    <name evidence="13" type="ORF">HELGO_WM35917</name>
</gene>
<evidence type="ECO:0000259" key="11">
    <source>
        <dbReference type="Pfam" id="PF01266"/>
    </source>
</evidence>
<dbReference type="SUPFAM" id="SSF51905">
    <property type="entry name" value="FAD/NAD(P)-binding domain"/>
    <property type="match status" value="1"/>
</dbReference>
<dbReference type="InterPro" id="IPR047785">
    <property type="entry name" value="tRNA_MNMC2"/>
</dbReference>
<evidence type="ECO:0000256" key="8">
    <source>
        <dbReference type="ARBA" id="ARBA00023002"/>
    </source>
</evidence>
<evidence type="ECO:0000256" key="4">
    <source>
        <dbReference type="ARBA" id="ARBA00022679"/>
    </source>
</evidence>
<feature type="region of interest" description="FAD-dependent cmnm(5)s(2)U34 oxidoreductase" evidence="10">
    <location>
        <begin position="268"/>
        <end position="659"/>
    </location>
</feature>
<dbReference type="NCBIfam" id="NF033855">
    <property type="entry name" value="tRNA_MNMC2"/>
    <property type="match status" value="1"/>
</dbReference>
<keyword evidence="9 10" id="KW-0511">Multifunctional enzyme</keyword>
<evidence type="ECO:0000256" key="6">
    <source>
        <dbReference type="ARBA" id="ARBA00022694"/>
    </source>
</evidence>
<comment type="similarity">
    <text evidence="10">In the N-terminal section; belongs to the methyltransferase superfamily. tRNA (mnm(5)s(2)U34)-methyltransferase family.</text>
</comment>
<evidence type="ECO:0000259" key="12">
    <source>
        <dbReference type="Pfam" id="PF05430"/>
    </source>
</evidence>
<evidence type="ECO:0000256" key="7">
    <source>
        <dbReference type="ARBA" id="ARBA00022827"/>
    </source>
</evidence>
<evidence type="ECO:0000313" key="13">
    <source>
        <dbReference type="EMBL" id="CAA6809690.1"/>
    </source>
</evidence>
<keyword evidence="8 10" id="KW-0560">Oxidoreductase</keyword>
<dbReference type="Gene3D" id="3.30.9.10">
    <property type="entry name" value="D-Amino Acid Oxidase, subunit A, domain 2"/>
    <property type="match status" value="1"/>
</dbReference>
<keyword evidence="3 10" id="KW-0285">Flavoprotein</keyword>
<dbReference type="GO" id="GO:0016645">
    <property type="term" value="F:oxidoreductase activity, acting on the CH-NH group of donors"/>
    <property type="evidence" value="ECO:0007669"/>
    <property type="project" value="InterPro"/>
</dbReference>
<dbReference type="EC" id="2.1.1.61" evidence="10"/>
<evidence type="ECO:0000256" key="5">
    <source>
        <dbReference type="ARBA" id="ARBA00022691"/>
    </source>
</evidence>
<comment type="function">
    <text evidence="10">Catalyzes the last two steps in the biosynthesis of 5-methylaminomethyl-2-thiouridine (mnm(5)s(2)U) at the wobble position (U34) in tRNA. Catalyzes the FAD-dependent demodification of cmnm(5)s(2)U34 to nm(5)s(2)U34, followed by the transfer of a methyl group from S-adenosyl-L-methionine to nm(5)s(2)U34, to form mnm(5)s(2)U34.</text>
</comment>
<comment type="subcellular location">
    <subcellularLocation>
        <location evidence="10">Cytoplasm</location>
    </subcellularLocation>
</comment>
<dbReference type="EMBL" id="CACVAV010000152">
    <property type="protein sequence ID" value="CAA6809690.1"/>
    <property type="molecule type" value="Genomic_DNA"/>
</dbReference>
<dbReference type="Gene3D" id="3.40.50.150">
    <property type="entry name" value="Vaccinia Virus protein VP39"/>
    <property type="match status" value="1"/>
</dbReference>
<dbReference type="GO" id="GO:0002098">
    <property type="term" value="P:tRNA wobble uridine modification"/>
    <property type="evidence" value="ECO:0007669"/>
    <property type="project" value="TreeGrafter"/>
</dbReference>
<keyword evidence="2 10" id="KW-0489">Methyltransferase</keyword>
<dbReference type="GO" id="GO:0050660">
    <property type="term" value="F:flavin adenine dinucleotide binding"/>
    <property type="evidence" value="ECO:0007669"/>
    <property type="project" value="UniProtKB-UniRule"/>
</dbReference>
<dbReference type="InterPro" id="IPR036188">
    <property type="entry name" value="FAD/NAD-bd_sf"/>
</dbReference>
<feature type="region of interest" description="tRNA (mnm(5)s(2)U34)-methyltransferase" evidence="10">
    <location>
        <begin position="1"/>
        <end position="233"/>
    </location>
</feature>
<dbReference type="InterPro" id="IPR029063">
    <property type="entry name" value="SAM-dependent_MTases_sf"/>
</dbReference>
<comment type="similarity">
    <text evidence="10">In the C-terminal section; belongs to the DAO family.</text>
</comment>
<evidence type="ECO:0000256" key="10">
    <source>
        <dbReference type="HAMAP-Rule" id="MF_01102"/>
    </source>
</evidence>
<keyword evidence="6 10" id="KW-0819">tRNA processing</keyword>
<keyword evidence="5 10" id="KW-0949">S-adenosyl-L-methionine</keyword>
<keyword evidence="1 10" id="KW-0963">Cytoplasm</keyword>
<evidence type="ECO:0000256" key="1">
    <source>
        <dbReference type="ARBA" id="ARBA00022490"/>
    </source>
</evidence>
<dbReference type="EC" id="1.5.-.-" evidence="10"/>
<evidence type="ECO:0000256" key="9">
    <source>
        <dbReference type="ARBA" id="ARBA00023268"/>
    </source>
</evidence>
<dbReference type="NCBIfam" id="NF002481">
    <property type="entry name" value="PRK01747.1-2"/>
    <property type="match status" value="1"/>
</dbReference>
<comment type="catalytic activity">
    <reaction evidence="10">
        <text>5-aminomethyl-2-thiouridine(34) in tRNA + S-adenosyl-L-methionine = 5-methylaminomethyl-2-thiouridine(34) in tRNA + S-adenosyl-L-homocysteine + H(+)</text>
        <dbReference type="Rhea" id="RHEA:19569"/>
        <dbReference type="Rhea" id="RHEA-COMP:10195"/>
        <dbReference type="Rhea" id="RHEA-COMP:10197"/>
        <dbReference type="ChEBI" id="CHEBI:15378"/>
        <dbReference type="ChEBI" id="CHEBI:57856"/>
        <dbReference type="ChEBI" id="CHEBI:59789"/>
        <dbReference type="ChEBI" id="CHEBI:74454"/>
        <dbReference type="ChEBI" id="CHEBI:74455"/>
        <dbReference type="EC" id="2.1.1.61"/>
    </reaction>
</comment>
<dbReference type="Gene3D" id="3.50.50.60">
    <property type="entry name" value="FAD/NAD(P)-binding domain"/>
    <property type="match status" value="1"/>
</dbReference>